<keyword evidence="3" id="KW-1185">Reference proteome</keyword>
<keyword evidence="1" id="KW-0472">Membrane</keyword>
<evidence type="ECO:0000313" key="2">
    <source>
        <dbReference type="EMBL" id="BBO77397.1"/>
    </source>
</evidence>
<organism evidence="2 3">
    <name type="scientific">Desulfosarcina widdelii</name>
    <dbReference type="NCBI Taxonomy" id="947919"/>
    <lineage>
        <taxon>Bacteria</taxon>
        <taxon>Pseudomonadati</taxon>
        <taxon>Thermodesulfobacteriota</taxon>
        <taxon>Desulfobacteria</taxon>
        <taxon>Desulfobacterales</taxon>
        <taxon>Desulfosarcinaceae</taxon>
        <taxon>Desulfosarcina</taxon>
    </lineage>
</organism>
<reference evidence="2 3" key="1">
    <citation type="submission" date="2019-11" db="EMBL/GenBank/DDBJ databases">
        <title>Comparative genomics of hydrocarbon-degrading Desulfosarcina strains.</title>
        <authorList>
            <person name="Watanabe M."/>
            <person name="Kojima H."/>
            <person name="Fukui M."/>
        </authorList>
    </citation>
    <scope>NUCLEOTIDE SEQUENCE [LARGE SCALE GENOMIC DNA]</scope>
    <source>
        <strain evidence="2 3">PP31</strain>
    </source>
</reference>
<feature type="transmembrane region" description="Helical" evidence="1">
    <location>
        <begin position="33"/>
        <end position="53"/>
    </location>
</feature>
<dbReference type="AlphaFoldDB" id="A0A5K7ZMR6"/>
<gene>
    <name evidence="2" type="ORF">DSCW_48140</name>
</gene>
<proteinExistence type="predicted"/>
<evidence type="ECO:0000256" key="1">
    <source>
        <dbReference type="SAM" id="Phobius"/>
    </source>
</evidence>
<name>A0A5K7ZMR6_9BACT</name>
<evidence type="ECO:0000313" key="3">
    <source>
        <dbReference type="Proteomes" id="UP000427769"/>
    </source>
</evidence>
<dbReference type="OrthoDB" id="9849323at2"/>
<sequence length="175" mass="19020">MAIWDSAVDSDVTMWDMACEGQIDTMKKVILKFIYTSLAMVGAFVALHSLVAAQQACCVKIDNAYLSASNRFSVNPNSREVCLPSPSHHYKSSSDLQSSKNDLGGGTTCCESKDCAASGQSTYIGASFSYDTDFFNEAAFDEDVKNTTLTTYRLNDLQTSPVTAPIYILTQSILC</sequence>
<dbReference type="KEGG" id="dwd:DSCW_48140"/>
<accession>A0A5K7ZMR6</accession>
<dbReference type="EMBL" id="AP021875">
    <property type="protein sequence ID" value="BBO77397.1"/>
    <property type="molecule type" value="Genomic_DNA"/>
</dbReference>
<dbReference type="RefSeq" id="WP_155306147.1">
    <property type="nucleotide sequence ID" value="NZ_AP021875.1"/>
</dbReference>
<dbReference type="Proteomes" id="UP000427769">
    <property type="component" value="Chromosome"/>
</dbReference>
<keyword evidence="1" id="KW-0812">Transmembrane</keyword>
<keyword evidence="1" id="KW-1133">Transmembrane helix</keyword>
<protein>
    <submittedName>
        <fullName evidence="2">Uncharacterized protein</fullName>
    </submittedName>
</protein>